<dbReference type="CDD" id="cd07067">
    <property type="entry name" value="HP_PGM_like"/>
    <property type="match status" value="1"/>
</dbReference>
<dbReference type="PANTHER" id="PTHR21340:SF0">
    <property type="entry name" value="BIS(5'-NUCLEOSYL)-TETRAPHOSPHATASE [ASYMMETRICAL]"/>
    <property type="match status" value="1"/>
</dbReference>
<dbReference type="PROSITE" id="PS00893">
    <property type="entry name" value="NUDIX_BOX"/>
    <property type="match status" value="1"/>
</dbReference>
<gene>
    <name evidence="5" type="ORF">GEV26_02635</name>
</gene>
<evidence type="ECO:0000259" key="4">
    <source>
        <dbReference type="PROSITE" id="PS51462"/>
    </source>
</evidence>
<keyword evidence="2 3" id="KW-0378">Hydrolase</keyword>
<dbReference type="SUPFAM" id="SSF53254">
    <property type="entry name" value="Phosphoglycerate mutase-like"/>
    <property type="match status" value="1"/>
</dbReference>
<dbReference type="InterPro" id="IPR000086">
    <property type="entry name" value="NUDIX_hydrolase_dom"/>
</dbReference>
<dbReference type="Pfam" id="PF00293">
    <property type="entry name" value="NUDIX"/>
    <property type="match status" value="1"/>
</dbReference>
<dbReference type="SUPFAM" id="SSF55811">
    <property type="entry name" value="Nudix"/>
    <property type="match status" value="1"/>
</dbReference>
<dbReference type="Gene3D" id="3.40.50.1240">
    <property type="entry name" value="Phosphoglycerate mutase-like"/>
    <property type="match status" value="1"/>
</dbReference>
<dbReference type="Pfam" id="PF00300">
    <property type="entry name" value="His_Phos_1"/>
    <property type="match status" value="1"/>
</dbReference>
<evidence type="ECO:0000313" key="6">
    <source>
        <dbReference type="Proteomes" id="UP000392064"/>
    </source>
</evidence>
<dbReference type="GO" id="GO:0004081">
    <property type="term" value="F:bis(5'-nucleosyl)-tetraphosphatase (asymmetrical) activity"/>
    <property type="evidence" value="ECO:0007669"/>
    <property type="project" value="TreeGrafter"/>
</dbReference>
<dbReference type="InterPro" id="IPR029033">
    <property type="entry name" value="His_PPase_superfam"/>
</dbReference>
<accession>A0A5Q2MF28</accession>
<name>A0A5Q2MF28_9ACTN</name>
<comment type="similarity">
    <text evidence="1 3">Belongs to the Nudix hydrolase family.</text>
</comment>
<dbReference type="KEGG" id="aef:GEV26_02635"/>
<dbReference type="InterPro" id="IPR051325">
    <property type="entry name" value="Nudix_hydrolase_domain"/>
</dbReference>
<dbReference type="Proteomes" id="UP000392064">
    <property type="component" value="Chromosome"/>
</dbReference>
<organism evidence="5 6">
    <name type="scientific">Aeromicrobium yanjiei</name>
    <dbReference type="NCBI Taxonomy" id="2662028"/>
    <lineage>
        <taxon>Bacteria</taxon>
        <taxon>Bacillati</taxon>
        <taxon>Actinomycetota</taxon>
        <taxon>Actinomycetes</taxon>
        <taxon>Propionibacteriales</taxon>
        <taxon>Nocardioidaceae</taxon>
        <taxon>Aeromicrobium</taxon>
    </lineage>
</organism>
<dbReference type="AlphaFoldDB" id="A0A5Q2MF28"/>
<evidence type="ECO:0000256" key="3">
    <source>
        <dbReference type="RuleBase" id="RU003476"/>
    </source>
</evidence>
<dbReference type="RefSeq" id="WP_153651625.1">
    <property type="nucleotide sequence ID" value="NZ_CP045737.1"/>
</dbReference>
<dbReference type="PROSITE" id="PS51462">
    <property type="entry name" value="NUDIX"/>
    <property type="match status" value="1"/>
</dbReference>
<keyword evidence="6" id="KW-1185">Reference proteome</keyword>
<sequence length="295" mass="32705">MASERITTAAGGIVWRNRPGSARPDPRVELLVVHRPSYDDWTFPKGKTDPGEALQTTAVREIGEEAGVRVRLGHPLQEISYPISDGTKRVAYWCARVVGPDDSDRFTPNKEVDQIRWVSVRDARGLLTYQHDVELLETFRTLREAQAHRTRTLVVLRHGKAVPRSSGIEELERPLTAAGLTRAKALVPVLGAYGVRRIVSSPAVRCAQTVEPYAHSIDTFLEIDDRLSEDTRAAQVQRSVAAILDRKKPVVLCSHRPTLPWVFEALGIDPVELAPGQGVVVHHRKGLVHATELLA</sequence>
<dbReference type="EMBL" id="CP045737">
    <property type="protein sequence ID" value="QGG40353.1"/>
    <property type="molecule type" value="Genomic_DNA"/>
</dbReference>
<dbReference type="PRINTS" id="PR00502">
    <property type="entry name" value="NUDIXFAMILY"/>
</dbReference>
<evidence type="ECO:0000256" key="1">
    <source>
        <dbReference type="ARBA" id="ARBA00005582"/>
    </source>
</evidence>
<dbReference type="GO" id="GO:0006167">
    <property type="term" value="P:AMP biosynthetic process"/>
    <property type="evidence" value="ECO:0007669"/>
    <property type="project" value="TreeGrafter"/>
</dbReference>
<evidence type="ECO:0000313" key="5">
    <source>
        <dbReference type="EMBL" id="QGG40353.1"/>
    </source>
</evidence>
<dbReference type="InterPro" id="IPR015797">
    <property type="entry name" value="NUDIX_hydrolase-like_dom_sf"/>
</dbReference>
<dbReference type="CDD" id="cd03673">
    <property type="entry name" value="NUDIX_Ap6A_hydrolase"/>
    <property type="match status" value="1"/>
</dbReference>
<dbReference type="InterPro" id="IPR020084">
    <property type="entry name" value="NUDIX_hydrolase_CS"/>
</dbReference>
<dbReference type="InterPro" id="IPR020476">
    <property type="entry name" value="Nudix_hydrolase"/>
</dbReference>
<evidence type="ECO:0000256" key="2">
    <source>
        <dbReference type="ARBA" id="ARBA00022801"/>
    </source>
</evidence>
<feature type="domain" description="Nudix hydrolase" evidence="4">
    <location>
        <begin position="6"/>
        <end position="141"/>
    </location>
</feature>
<dbReference type="SMART" id="SM00855">
    <property type="entry name" value="PGAM"/>
    <property type="match status" value="1"/>
</dbReference>
<dbReference type="InterPro" id="IPR013078">
    <property type="entry name" value="His_Pase_superF_clade-1"/>
</dbReference>
<proteinExistence type="inferred from homology"/>
<protein>
    <submittedName>
        <fullName evidence="5">NUDIX domain-containing protein</fullName>
    </submittedName>
</protein>
<dbReference type="Gene3D" id="3.90.79.10">
    <property type="entry name" value="Nucleoside Triphosphate Pyrophosphohydrolase"/>
    <property type="match status" value="1"/>
</dbReference>
<reference evidence="5 6" key="1">
    <citation type="submission" date="2019-11" db="EMBL/GenBank/DDBJ databases">
        <authorList>
            <person name="Li J."/>
        </authorList>
    </citation>
    <scope>NUCLEOTIDE SEQUENCE [LARGE SCALE GENOMIC DNA]</scope>
    <source>
        <strain evidence="5 6">MF47</strain>
    </source>
</reference>
<dbReference type="GO" id="GO:0006754">
    <property type="term" value="P:ATP biosynthetic process"/>
    <property type="evidence" value="ECO:0007669"/>
    <property type="project" value="TreeGrafter"/>
</dbReference>
<dbReference type="PANTHER" id="PTHR21340">
    <property type="entry name" value="DIADENOSINE 5,5-P1,P4-TETRAPHOSPHATE PYROPHOSPHOHYDROLASE MUTT"/>
    <property type="match status" value="1"/>
</dbReference>